<feature type="domain" description="Plastocyanin-like" evidence="10">
    <location>
        <begin position="46"/>
        <end position="164"/>
    </location>
</feature>
<organism evidence="11 12">
    <name type="scientific">Pisolithus tinctorius Marx 270</name>
    <dbReference type="NCBI Taxonomy" id="870435"/>
    <lineage>
        <taxon>Eukaryota</taxon>
        <taxon>Fungi</taxon>
        <taxon>Dikarya</taxon>
        <taxon>Basidiomycota</taxon>
        <taxon>Agaricomycotina</taxon>
        <taxon>Agaricomycetes</taxon>
        <taxon>Agaricomycetidae</taxon>
        <taxon>Boletales</taxon>
        <taxon>Sclerodermatineae</taxon>
        <taxon>Pisolithaceae</taxon>
        <taxon>Pisolithus</taxon>
    </lineage>
</organism>
<evidence type="ECO:0000256" key="7">
    <source>
        <dbReference type="SAM" id="SignalP"/>
    </source>
</evidence>
<dbReference type="InterPro" id="IPR001117">
    <property type="entry name" value="Cu-oxidase_2nd"/>
</dbReference>
<evidence type="ECO:0000259" key="10">
    <source>
        <dbReference type="Pfam" id="PF07732"/>
    </source>
</evidence>
<dbReference type="GO" id="GO:0005507">
    <property type="term" value="F:copper ion binding"/>
    <property type="evidence" value="ECO:0007669"/>
    <property type="project" value="InterPro"/>
</dbReference>
<dbReference type="HOGENOM" id="CLU_006504_2_1_1"/>
<keyword evidence="12" id="KW-1185">Reference proteome</keyword>
<dbReference type="GO" id="GO:0016491">
    <property type="term" value="F:oxidoreductase activity"/>
    <property type="evidence" value="ECO:0007669"/>
    <property type="project" value="UniProtKB-KW"/>
</dbReference>
<feature type="domain" description="Plastocyanin-like" evidence="9">
    <location>
        <begin position="381"/>
        <end position="508"/>
    </location>
</feature>
<keyword evidence="6" id="KW-0325">Glycoprotein</keyword>
<evidence type="ECO:0000256" key="2">
    <source>
        <dbReference type="ARBA" id="ARBA00022723"/>
    </source>
</evidence>
<sequence length="536" mass="58106">MPGYFAFVFAILLGVRAASTEAKELARIYPRSSNVLGPSSQVLLTNGVVSPDGFARSAVLAGGSFPAPLIQAQKGDDFTINVVNQLVDESMPIDTSVHWHGISQLETNWADGTSYITQCPIPANRSFVYQFNAGSQTGTYWYHSHYSTQYCDGLRGPLVIYDPDDPLGDMYDVDDETTVITLADWYHNSSIELGAISTQVFPDSTVINGLGRYSGGPSSPLAVINVEEGKRYRFRIVGLSCASWFNFTIDGHNMTIIEADGIETEPMVVDSLPVFPGQRYSVVVTANQAVGNYWIRASADLLNRTFEGGLNSAILRYEGAADEDPTTEEGPYDLDFNQSILTTLDSAGVPGTPEVGKADVNINLIPGHIGALFNINNVSFVDPTVPVLLQILSGATHASQLLPAGSIYELPHNKVIELSFPATDNLTNGAVGGPHPMHLHGHRFWVIRSAGNSSYNFDHPVMRDTVSMGAQGDNVTIRFVTDNPGPWFFHCHIDWHLHHGFAVVMAESLSEAAIEQGNAVPQDWKSLCPANLTSGS</sequence>
<protein>
    <submittedName>
        <fullName evidence="11">Laccase</fullName>
    </submittedName>
</protein>
<keyword evidence="2" id="KW-0479">Metal-binding</keyword>
<dbReference type="SMR" id="A0A0C3PQW5"/>
<name>A0A0C3PQW5_PISTI</name>
<dbReference type="AlphaFoldDB" id="A0A0C3PQW5"/>
<evidence type="ECO:0000313" key="11">
    <source>
        <dbReference type="EMBL" id="KIO11396.1"/>
    </source>
</evidence>
<feature type="signal peptide" evidence="7">
    <location>
        <begin position="1"/>
        <end position="22"/>
    </location>
</feature>
<feature type="chain" id="PRO_5002168089" evidence="7">
    <location>
        <begin position="23"/>
        <end position="536"/>
    </location>
</feature>
<evidence type="ECO:0000256" key="3">
    <source>
        <dbReference type="ARBA" id="ARBA00023002"/>
    </source>
</evidence>
<keyword evidence="5" id="KW-1015">Disulfide bond</keyword>
<evidence type="ECO:0000256" key="5">
    <source>
        <dbReference type="ARBA" id="ARBA00023157"/>
    </source>
</evidence>
<evidence type="ECO:0000259" key="9">
    <source>
        <dbReference type="Pfam" id="PF07731"/>
    </source>
</evidence>
<dbReference type="FunFam" id="2.60.40.420:FF:000045">
    <property type="entry name" value="Laccase 2"/>
    <property type="match status" value="1"/>
</dbReference>
<dbReference type="InterPro" id="IPR008972">
    <property type="entry name" value="Cupredoxin"/>
</dbReference>
<dbReference type="InterPro" id="IPR011706">
    <property type="entry name" value="Cu-oxidase_C"/>
</dbReference>
<feature type="domain" description="Plastocyanin-like" evidence="8">
    <location>
        <begin position="176"/>
        <end position="320"/>
    </location>
</feature>
<reference evidence="11 12" key="1">
    <citation type="submission" date="2014-04" db="EMBL/GenBank/DDBJ databases">
        <authorList>
            <consortium name="DOE Joint Genome Institute"/>
            <person name="Kuo A."/>
            <person name="Kohler A."/>
            <person name="Costa M.D."/>
            <person name="Nagy L.G."/>
            <person name="Floudas D."/>
            <person name="Copeland A."/>
            <person name="Barry K.W."/>
            <person name="Cichocki N."/>
            <person name="Veneault-Fourrey C."/>
            <person name="LaButti K."/>
            <person name="Lindquist E.A."/>
            <person name="Lipzen A."/>
            <person name="Lundell T."/>
            <person name="Morin E."/>
            <person name="Murat C."/>
            <person name="Sun H."/>
            <person name="Tunlid A."/>
            <person name="Henrissat B."/>
            <person name="Grigoriev I.V."/>
            <person name="Hibbett D.S."/>
            <person name="Martin F."/>
            <person name="Nordberg H.P."/>
            <person name="Cantor M.N."/>
            <person name="Hua S.X."/>
        </authorList>
    </citation>
    <scope>NUCLEOTIDE SEQUENCE [LARGE SCALE GENOMIC DNA]</scope>
    <source>
        <strain evidence="11 12">Marx 270</strain>
    </source>
</reference>
<dbReference type="SUPFAM" id="SSF49503">
    <property type="entry name" value="Cupredoxins"/>
    <property type="match status" value="3"/>
</dbReference>
<dbReference type="STRING" id="870435.A0A0C3PQW5"/>
<accession>A0A0C3PQW5</accession>
<dbReference type="Proteomes" id="UP000054217">
    <property type="component" value="Unassembled WGS sequence"/>
</dbReference>
<evidence type="ECO:0000256" key="4">
    <source>
        <dbReference type="ARBA" id="ARBA00023008"/>
    </source>
</evidence>
<dbReference type="PROSITE" id="PS00079">
    <property type="entry name" value="MULTICOPPER_OXIDASE1"/>
    <property type="match status" value="1"/>
</dbReference>
<evidence type="ECO:0000313" key="12">
    <source>
        <dbReference type="Proteomes" id="UP000054217"/>
    </source>
</evidence>
<gene>
    <name evidence="11" type="ORF">M404DRAFT_127593</name>
</gene>
<dbReference type="Gene3D" id="2.60.40.420">
    <property type="entry name" value="Cupredoxins - blue copper proteins"/>
    <property type="match status" value="3"/>
</dbReference>
<dbReference type="EMBL" id="KN831950">
    <property type="protein sequence ID" value="KIO11396.1"/>
    <property type="molecule type" value="Genomic_DNA"/>
</dbReference>
<dbReference type="InterPro" id="IPR033138">
    <property type="entry name" value="Cu_oxidase_CS"/>
</dbReference>
<comment type="similarity">
    <text evidence="1">Belongs to the multicopper oxidase family.</text>
</comment>
<dbReference type="InterPro" id="IPR011707">
    <property type="entry name" value="Cu-oxidase-like_N"/>
</dbReference>
<dbReference type="PANTHER" id="PTHR11709:SF511">
    <property type="entry name" value="LACCASE"/>
    <property type="match status" value="1"/>
</dbReference>
<evidence type="ECO:0000256" key="6">
    <source>
        <dbReference type="ARBA" id="ARBA00023180"/>
    </source>
</evidence>
<keyword evidence="3" id="KW-0560">Oxidoreductase</keyword>
<dbReference type="PANTHER" id="PTHR11709">
    <property type="entry name" value="MULTI-COPPER OXIDASE"/>
    <property type="match status" value="1"/>
</dbReference>
<dbReference type="OrthoDB" id="2121828at2759"/>
<keyword evidence="7" id="KW-0732">Signal</keyword>
<reference evidence="12" key="2">
    <citation type="submission" date="2015-01" db="EMBL/GenBank/DDBJ databases">
        <title>Evolutionary Origins and Diversification of the Mycorrhizal Mutualists.</title>
        <authorList>
            <consortium name="DOE Joint Genome Institute"/>
            <consortium name="Mycorrhizal Genomics Consortium"/>
            <person name="Kohler A."/>
            <person name="Kuo A."/>
            <person name="Nagy L.G."/>
            <person name="Floudas D."/>
            <person name="Copeland A."/>
            <person name="Barry K.W."/>
            <person name="Cichocki N."/>
            <person name="Veneault-Fourrey C."/>
            <person name="LaButti K."/>
            <person name="Lindquist E.A."/>
            <person name="Lipzen A."/>
            <person name="Lundell T."/>
            <person name="Morin E."/>
            <person name="Murat C."/>
            <person name="Riley R."/>
            <person name="Ohm R."/>
            <person name="Sun H."/>
            <person name="Tunlid A."/>
            <person name="Henrissat B."/>
            <person name="Grigoriev I.V."/>
            <person name="Hibbett D.S."/>
            <person name="Martin F."/>
        </authorList>
    </citation>
    <scope>NUCLEOTIDE SEQUENCE [LARGE SCALE GENOMIC DNA]</scope>
    <source>
        <strain evidence="12">Marx 270</strain>
    </source>
</reference>
<dbReference type="Pfam" id="PF00394">
    <property type="entry name" value="Cu-oxidase"/>
    <property type="match status" value="1"/>
</dbReference>
<dbReference type="Pfam" id="PF07731">
    <property type="entry name" value="Cu-oxidase_2"/>
    <property type="match status" value="1"/>
</dbReference>
<dbReference type="Pfam" id="PF07732">
    <property type="entry name" value="Cu-oxidase_3"/>
    <property type="match status" value="1"/>
</dbReference>
<dbReference type="InterPro" id="IPR045087">
    <property type="entry name" value="Cu-oxidase_fam"/>
</dbReference>
<keyword evidence="4" id="KW-0186">Copper</keyword>
<dbReference type="InParanoid" id="A0A0C3PQW5"/>
<dbReference type="CDD" id="cd13903">
    <property type="entry name" value="CuRO_3_Tv-LCC_like"/>
    <property type="match status" value="1"/>
</dbReference>
<proteinExistence type="inferred from homology"/>
<evidence type="ECO:0000256" key="1">
    <source>
        <dbReference type="ARBA" id="ARBA00010609"/>
    </source>
</evidence>
<evidence type="ECO:0000259" key="8">
    <source>
        <dbReference type="Pfam" id="PF00394"/>
    </source>
</evidence>